<comment type="similarity">
    <text evidence="1">Belongs to the UPF0225 family.</text>
</comment>
<accession>A0ABW3TLL0</accession>
<gene>
    <name evidence="3" type="ORF">ACFQ3U_04240</name>
</gene>
<dbReference type="Proteomes" id="UP001597181">
    <property type="component" value="Unassembled WGS sequence"/>
</dbReference>
<dbReference type="InterPro" id="IPR048469">
    <property type="entry name" value="YchJ-like_M"/>
</dbReference>
<sequence length="135" mass="14724">MSSDARPADAAPCPCGLGSPYGECCGPIHLGAPAPTAAQLMRSRYSAFALGEADYLLRSWHESTRPAELELDAATRWLRLIIESAEHGGPFDTEGHVTFTAIGRTPEGRFEQRERSRFVREAGNWLYVDGTEISG</sequence>
<protein>
    <recommendedName>
        <fullName evidence="1">UPF0225 protein ACFQ3U_04240</fullName>
    </recommendedName>
</protein>
<dbReference type="SUPFAM" id="SSF54427">
    <property type="entry name" value="NTF2-like"/>
    <property type="match status" value="1"/>
</dbReference>
<evidence type="ECO:0000256" key="1">
    <source>
        <dbReference type="HAMAP-Rule" id="MF_00612"/>
    </source>
</evidence>
<organism evidence="3 4">
    <name type="scientific">Leucobacter albus</name>
    <dbReference type="NCBI Taxonomy" id="272210"/>
    <lineage>
        <taxon>Bacteria</taxon>
        <taxon>Bacillati</taxon>
        <taxon>Actinomycetota</taxon>
        <taxon>Actinomycetes</taxon>
        <taxon>Micrococcales</taxon>
        <taxon>Microbacteriaceae</taxon>
        <taxon>Leucobacter</taxon>
    </lineage>
</organism>
<evidence type="ECO:0000313" key="4">
    <source>
        <dbReference type="Proteomes" id="UP001597181"/>
    </source>
</evidence>
<dbReference type="RefSeq" id="WP_343956996.1">
    <property type="nucleotide sequence ID" value="NZ_BAAAKZ010000001.1"/>
</dbReference>
<dbReference type="PANTHER" id="PTHR33747">
    <property type="entry name" value="UPF0225 PROTEIN SCO1677"/>
    <property type="match status" value="1"/>
</dbReference>
<keyword evidence="4" id="KW-1185">Reference proteome</keyword>
<dbReference type="Pfam" id="PF17775">
    <property type="entry name" value="YchJ_M-like"/>
    <property type="match status" value="1"/>
</dbReference>
<dbReference type="EMBL" id="JBHTLY010000002">
    <property type="protein sequence ID" value="MFD1201099.1"/>
    <property type="molecule type" value="Genomic_DNA"/>
</dbReference>
<proteinExistence type="inferred from homology"/>
<dbReference type="PANTHER" id="PTHR33747:SF1">
    <property type="entry name" value="ADENYLATE CYCLASE-ASSOCIATED CAP C-TERMINAL DOMAIN-CONTAINING PROTEIN"/>
    <property type="match status" value="1"/>
</dbReference>
<feature type="domain" description="YchJ-like middle NTF2-like" evidence="2">
    <location>
        <begin position="36"/>
        <end position="130"/>
    </location>
</feature>
<dbReference type="InterPro" id="IPR032710">
    <property type="entry name" value="NTF2-like_dom_sf"/>
</dbReference>
<dbReference type="Gene3D" id="3.10.450.50">
    <property type="match status" value="1"/>
</dbReference>
<name>A0ABW3TLL0_9MICO</name>
<evidence type="ECO:0000313" key="3">
    <source>
        <dbReference type="EMBL" id="MFD1201099.1"/>
    </source>
</evidence>
<evidence type="ECO:0000259" key="2">
    <source>
        <dbReference type="Pfam" id="PF17775"/>
    </source>
</evidence>
<dbReference type="InterPro" id="IPR023006">
    <property type="entry name" value="YchJ-like"/>
</dbReference>
<comment type="caution">
    <text evidence="3">The sequence shown here is derived from an EMBL/GenBank/DDBJ whole genome shotgun (WGS) entry which is preliminary data.</text>
</comment>
<reference evidence="4" key="1">
    <citation type="journal article" date="2019" name="Int. J. Syst. Evol. Microbiol.">
        <title>The Global Catalogue of Microorganisms (GCM) 10K type strain sequencing project: providing services to taxonomists for standard genome sequencing and annotation.</title>
        <authorList>
            <consortium name="The Broad Institute Genomics Platform"/>
            <consortium name="The Broad Institute Genome Sequencing Center for Infectious Disease"/>
            <person name="Wu L."/>
            <person name="Ma J."/>
        </authorList>
    </citation>
    <scope>NUCLEOTIDE SEQUENCE [LARGE SCALE GENOMIC DNA]</scope>
    <source>
        <strain evidence="4">CCUG 50213</strain>
    </source>
</reference>
<dbReference type="HAMAP" id="MF_00612">
    <property type="entry name" value="UPF0225"/>
    <property type="match status" value="1"/>
</dbReference>